<keyword evidence="3" id="KW-1185">Reference proteome</keyword>
<reference evidence="2 3" key="1">
    <citation type="submission" date="2020-08" db="EMBL/GenBank/DDBJ databases">
        <title>Complete genome sequence of Raphidiopsis curvispora isolated from drinking water reservoir in South Korea.</title>
        <authorList>
            <person name="Jeong J."/>
        </authorList>
    </citation>
    <scope>NUCLEOTIDE SEQUENCE [LARGE SCALE GENOMIC DNA]</scope>
    <source>
        <strain evidence="2 3">GIHE-G1</strain>
    </source>
</reference>
<dbReference type="AlphaFoldDB" id="A0A7H0F1K4"/>
<dbReference type="InterPro" id="IPR001173">
    <property type="entry name" value="Glyco_trans_2-like"/>
</dbReference>
<evidence type="ECO:0000313" key="2">
    <source>
        <dbReference type="EMBL" id="QNP29920.1"/>
    </source>
</evidence>
<dbReference type="Pfam" id="PF00535">
    <property type="entry name" value="Glycos_transf_2"/>
    <property type="match status" value="1"/>
</dbReference>
<sequence length="298" mass="34716">MEFFKPLVTIGIPTYNRPKGLKHTMECAVNQTYANLEILVADNCTEPKEDVTKIVEVHKIDSRVRYVRHEKNMGPLFNFEFLFSNAKGKYLIIFPDDDHYDDPNLIEKYVQSLELAPAASGAMATVDYIDSSGEAFIRDEPPYQLDGSLIERLRVYLINNITDHIMYGMFCTHYVRDYKFERDVYTPEKFLILHLLVKGPIIDCFGAGYKNIYSFKTREEIDRLYNRPPTKNHHLLWVRRAYSCLPFFQALAICVIYLSIKTPKLSWPIRKVLQIPKVHPGRTHFHDPITPKNRPVGK</sequence>
<gene>
    <name evidence="2" type="ORF">IAR63_02130</name>
</gene>
<evidence type="ECO:0000313" key="3">
    <source>
        <dbReference type="Proteomes" id="UP000516013"/>
    </source>
</evidence>
<organism evidence="2 3">
    <name type="scientific">Cylindrospermopsis curvispora GIHE-G1</name>
    <dbReference type="NCBI Taxonomy" id="2666332"/>
    <lineage>
        <taxon>Bacteria</taxon>
        <taxon>Bacillati</taxon>
        <taxon>Cyanobacteriota</taxon>
        <taxon>Cyanophyceae</taxon>
        <taxon>Nostocales</taxon>
        <taxon>Aphanizomenonaceae</taxon>
        <taxon>Cylindrospermopsis</taxon>
    </lineage>
</organism>
<name>A0A7H0F1K4_9CYAN</name>
<dbReference type="SUPFAM" id="SSF53448">
    <property type="entry name" value="Nucleotide-diphospho-sugar transferases"/>
    <property type="match status" value="1"/>
</dbReference>
<feature type="domain" description="Glycosyltransferase 2-like" evidence="1">
    <location>
        <begin position="9"/>
        <end position="141"/>
    </location>
</feature>
<dbReference type="Gene3D" id="3.90.550.10">
    <property type="entry name" value="Spore Coat Polysaccharide Biosynthesis Protein SpsA, Chain A"/>
    <property type="match status" value="1"/>
</dbReference>
<dbReference type="EMBL" id="CP060822">
    <property type="protein sequence ID" value="QNP29920.1"/>
    <property type="molecule type" value="Genomic_DNA"/>
</dbReference>
<dbReference type="GO" id="GO:0016758">
    <property type="term" value="F:hexosyltransferase activity"/>
    <property type="evidence" value="ECO:0007669"/>
    <property type="project" value="UniProtKB-ARBA"/>
</dbReference>
<accession>A0A7H0F1K4</accession>
<dbReference type="CDD" id="cd00761">
    <property type="entry name" value="Glyco_tranf_GTA_type"/>
    <property type="match status" value="1"/>
</dbReference>
<evidence type="ECO:0000259" key="1">
    <source>
        <dbReference type="Pfam" id="PF00535"/>
    </source>
</evidence>
<dbReference type="Proteomes" id="UP000516013">
    <property type="component" value="Chromosome"/>
</dbReference>
<keyword evidence="2" id="KW-0808">Transferase</keyword>
<dbReference type="InterPro" id="IPR029044">
    <property type="entry name" value="Nucleotide-diphossugar_trans"/>
</dbReference>
<dbReference type="KEGG" id="ccur:IAR63_02130"/>
<protein>
    <submittedName>
        <fullName evidence="2">Glycosyltransferase family 2 protein</fullName>
    </submittedName>
</protein>
<dbReference type="PANTHER" id="PTHR22916:SF3">
    <property type="entry name" value="UDP-GLCNAC:BETAGAL BETA-1,3-N-ACETYLGLUCOSAMINYLTRANSFERASE-LIKE PROTEIN 1"/>
    <property type="match status" value="1"/>
</dbReference>
<dbReference type="PANTHER" id="PTHR22916">
    <property type="entry name" value="GLYCOSYLTRANSFERASE"/>
    <property type="match status" value="1"/>
</dbReference>
<proteinExistence type="predicted"/>